<keyword evidence="4 7" id="KW-0812">Transmembrane</keyword>
<dbReference type="SUPFAM" id="SSF82866">
    <property type="entry name" value="Multidrug efflux transporter AcrB transmembrane domain"/>
    <property type="match status" value="1"/>
</dbReference>
<dbReference type="Pfam" id="PF03176">
    <property type="entry name" value="MMPL"/>
    <property type="match status" value="1"/>
</dbReference>
<keyword evidence="3" id="KW-1003">Cell membrane</keyword>
<dbReference type="EMBL" id="BOOJ01000039">
    <property type="protein sequence ID" value="GIH94215.1"/>
    <property type="molecule type" value="Genomic_DNA"/>
</dbReference>
<dbReference type="PANTHER" id="PTHR33406:SF11">
    <property type="entry name" value="MEMBRANE PROTEIN SCO6666-RELATED"/>
    <property type="match status" value="1"/>
</dbReference>
<keyword evidence="10" id="KW-1185">Reference proteome</keyword>
<evidence type="ECO:0000313" key="10">
    <source>
        <dbReference type="Proteomes" id="UP000619788"/>
    </source>
</evidence>
<evidence type="ECO:0000256" key="2">
    <source>
        <dbReference type="ARBA" id="ARBA00010157"/>
    </source>
</evidence>
<comment type="similarity">
    <text evidence="2">Belongs to the resistance-nodulation-cell division (RND) (TC 2.A.6) family. MmpL subfamily.</text>
</comment>
<proteinExistence type="inferred from homology"/>
<evidence type="ECO:0000256" key="7">
    <source>
        <dbReference type="SAM" id="Phobius"/>
    </source>
</evidence>
<name>A0A8J3SJI1_9ACTN</name>
<feature type="transmembrane region" description="Helical" evidence="7">
    <location>
        <begin position="35"/>
        <end position="58"/>
    </location>
</feature>
<dbReference type="AlphaFoldDB" id="A0A8J3SJI1"/>
<dbReference type="GO" id="GO:0005886">
    <property type="term" value="C:plasma membrane"/>
    <property type="evidence" value="ECO:0007669"/>
    <property type="project" value="UniProtKB-SubCell"/>
</dbReference>
<keyword evidence="5 7" id="KW-1133">Transmembrane helix</keyword>
<dbReference type="InterPro" id="IPR050545">
    <property type="entry name" value="Mycobact_MmpL"/>
</dbReference>
<sequence>MAAAGSAVVFAGLTVVIALLGLAVARIPFLTTMGLGAAGAVLVAVLVALTLLPALFGVSGDRLRPRRAPSRLPWRGERTGGTRPAERWVRAVTRRPVVTVVLVVLALGVLALPARDLRLALPGNGTAPPGSTQRQAYDLVAEHFGPGFNGPLLVTADIIRTTDPVGVVRRIADELRDLPGVAAVTTATPNPTADTGIIALVPEGDPQSRATEDLVTRVRGLSGHFTDEYGVEVAVTGHTAVAIDVSARLAGALPPFTARRQRTWTVSRLHATQVV</sequence>
<gene>
    <name evidence="9" type="ORF">Psi01_48450</name>
</gene>
<dbReference type="Proteomes" id="UP000619788">
    <property type="component" value="Unassembled WGS sequence"/>
</dbReference>
<dbReference type="Gene3D" id="1.20.1640.10">
    <property type="entry name" value="Multidrug efflux transporter AcrB transmembrane domain"/>
    <property type="match status" value="1"/>
</dbReference>
<feature type="transmembrane region" description="Helical" evidence="7">
    <location>
        <begin position="97"/>
        <end position="114"/>
    </location>
</feature>
<feature type="domain" description="SSD" evidence="8">
    <location>
        <begin position="1"/>
        <end position="58"/>
    </location>
</feature>
<dbReference type="InterPro" id="IPR000731">
    <property type="entry name" value="SSD"/>
</dbReference>
<dbReference type="InterPro" id="IPR004869">
    <property type="entry name" value="MMPL_dom"/>
</dbReference>
<dbReference type="PROSITE" id="PS50156">
    <property type="entry name" value="SSD"/>
    <property type="match status" value="1"/>
</dbReference>
<organism evidence="9 10">
    <name type="scientific">Planobispora siamensis</name>
    <dbReference type="NCBI Taxonomy" id="936338"/>
    <lineage>
        <taxon>Bacteria</taxon>
        <taxon>Bacillati</taxon>
        <taxon>Actinomycetota</taxon>
        <taxon>Actinomycetes</taxon>
        <taxon>Streptosporangiales</taxon>
        <taxon>Streptosporangiaceae</taxon>
        <taxon>Planobispora</taxon>
    </lineage>
</organism>
<evidence type="ECO:0000256" key="6">
    <source>
        <dbReference type="ARBA" id="ARBA00023136"/>
    </source>
</evidence>
<protein>
    <recommendedName>
        <fullName evidence="8">SSD domain-containing protein</fullName>
    </recommendedName>
</protein>
<accession>A0A8J3SJI1</accession>
<evidence type="ECO:0000259" key="8">
    <source>
        <dbReference type="PROSITE" id="PS50156"/>
    </source>
</evidence>
<evidence type="ECO:0000256" key="3">
    <source>
        <dbReference type="ARBA" id="ARBA00022475"/>
    </source>
</evidence>
<evidence type="ECO:0000256" key="5">
    <source>
        <dbReference type="ARBA" id="ARBA00022989"/>
    </source>
</evidence>
<comment type="caution">
    <text evidence="9">The sequence shown here is derived from an EMBL/GenBank/DDBJ whole genome shotgun (WGS) entry which is preliminary data.</text>
</comment>
<evidence type="ECO:0000256" key="4">
    <source>
        <dbReference type="ARBA" id="ARBA00022692"/>
    </source>
</evidence>
<evidence type="ECO:0000313" key="9">
    <source>
        <dbReference type="EMBL" id="GIH94215.1"/>
    </source>
</evidence>
<keyword evidence="6 7" id="KW-0472">Membrane</keyword>
<reference evidence="9 10" key="1">
    <citation type="submission" date="2021-01" db="EMBL/GenBank/DDBJ databases">
        <title>Whole genome shotgun sequence of Planobispora siamensis NBRC 107568.</title>
        <authorList>
            <person name="Komaki H."/>
            <person name="Tamura T."/>
        </authorList>
    </citation>
    <scope>NUCLEOTIDE SEQUENCE [LARGE SCALE GENOMIC DNA]</scope>
    <source>
        <strain evidence="9 10">NBRC 107568</strain>
    </source>
</reference>
<dbReference type="PANTHER" id="PTHR33406">
    <property type="entry name" value="MEMBRANE PROTEIN MJ1562-RELATED"/>
    <property type="match status" value="1"/>
</dbReference>
<evidence type="ECO:0000256" key="1">
    <source>
        <dbReference type="ARBA" id="ARBA00004651"/>
    </source>
</evidence>
<comment type="subcellular location">
    <subcellularLocation>
        <location evidence="1">Cell membrane</location>
        <topology evidence="1">Multi-pass membrane protein</topology>
    </subcellularLocation>
</comment>